<dbReference type="InterPro" id="IPR007679">
    <property type="entry name" value="DUF569"/>
</dbReference>
<keyword evidence="4" id="KW-1185">Reference proteome</keyword>
<dbReference type="Proteomes" id="UP000796880">
    <property type="component" value="Unassembled WGS sequence"/>
</dbReference>
<accession>A0A8K0MSP2</accession>
<reference evidence="3" key="1">
    <citation type="submission" date="2020-03" db="EMBL/GenBank/DDBJ databases">
        <title>A high-quality chromosome-level genome assembly of a woody plant with both climbing and erect habits, Rhamnella rubrinervis.</title>
        <authorList>
            <person name="Lu Z."/>
            <person name="Yang Y."/>
            <person name="Zhu X."/>
            <person name="Sun Y."/>
        </authorList>
    </citation>
    <scope>NUCLEOTIDE SEQUENCE</scope>
    <source>
        <strain evidence="3">BYM</strain>
        <tissue evidence="3">Leaf</tissue>
    </source>
</reference>
<comment type="caution">
    <text evidence="3">The sequence shown here is derived from an EMBL/GenBank/DDBJ whole genome shotgun (WGS) entry which is preliminary data.</text>
</comment>
<dbReference type="AlphaFoldDB" id="A0A8K0MSP2"/>
<feature type="domain" description="DUF569" evidence="2">
    <location>
        <begin position="1"/>
        <end position="143"/>
    </location>
</feature>
<dbReference type="Gene3D" id="2.80.10.50">
    <property type="match status" value="1"/>
</dbReference>
<dbReference type="InterPro" id="IPR008999">
    <property type="entry name" value="Actin-crosslinking"/>
</dbReference>
<gene>
    <name evidence="3" type="ORF">FNV43_RR02119</name>
</gene>
<dbReference type="CDD" id="cd23340">
    <property type="entry name" value="beta-trefoil_FSCN_ACP-like"/>
    <property type="match status" value="1"/>
</dbReference>
<dbReference type="SUPFAM" id="SSF50405">
    <property type="entry name" value="Actin-crosslinking proteins"/>
    <property type="match status" value="1"/>
</dbReference>
<feature type="region of interest" description="Disordered" evidence="1">
    <location>
        <begin position="153"/>
        <end position="172"/>
    </location>
</feature>
<evidence type="ECO:0000313" key="4">
    <source>
        <dbReference type="Proteomes" id="UP000796880"/>
    </source>
</evidence>
<organism evidence="3 4">
    <name type="scientific">Rhamnella rubrinervis</name>
    <dbReference type="NCBI Taxonomy" id="2594499"/>
    <lineage>
        <taxon>Eukaryota</taxon>
        <taxon>Viridiplantae</taxon>
        <taxon>Streptophyta</taxon>
        <taxon>Embryophyta</taxon>
        <taxon>Tracheophyta</taxon>
        <taxon>Spermatophyta</taxon>
        <taxon>Magnoliopsida</taxon>
        <taxon>eudicotyledons</taxon>
        <taxon>Gunneridae</taxon>
        <taxon>Pentapetalae</taxon>
        <taxon>rosids</taxon>
        <taxon>fabids</taxon>
        <taxon>Rosales</taxon>
        <taxon>Rhamnaceae</taxon>
        <taxon>rhamnoid group</taxon>
        <taxon>Rhamneae</taxon>
        <taxon>Rhamnella</taxon>
    </lineage>
</organism>
<dbReference type="PANTHER" id="PTHR31205">
    <property type="entry name" value="ACTIN CROSS-LINKING PROTEIN (DUF569)"/>
    <property type="match status" value="1"/>
</dbReference>
<dbReference type="OrthoDB" id="2432302at2759"/>
<name>A0A8K0MSP2_9ROSA</name>
<dbReference type="EMBL" id="VOIH02000001">
    <property type="protein sequence ID" value="KAF3457461.1"/>
    <property type="molecule type" value="Genomic_DNA"/>
</dbReference>
<dbReference type="PANTHER" id="PTHR31205:SF69">
    <property type="entry name" value="ACTIN CROSS-LINKING PROTEIN (DUF569)"/>
    <property type="match status" value="1"/>
</dbReference>
<protein>
    <recommendedName>
        <fullName evidence="2">DUF569 domain-containing protein</fullName>
    </recommendedName>
</protein>
<evidence type="ECO:0000259" key="2">
    <source>
        <dbReference type="Pfam" id="PF04601"/>
    </source>
</evidence>
<sequence>MELFRNAKVVKLISYHVAYLRAGLDEESVIQGRNGTYPTASWTVEIVSNSGSKPIIRLKSCYDKYLTASDLPLMLGWTGQKVFQTRPQDLGPSVEWEVDIISGNKVRLKNLSRNSFLRANGGILPWRNTVTHQIQNGESNNDWNWDVQIVQRHSQSPAKSSTTEQEIKASTSVPASASTSVQGGLSYLMTGISAGNLALDTERTFANHGVEAGNGIGNVADHHVQAGSVTGIADAGNHMGDAVSGISDVGNSMGDQENVLLEHAPTAADVISWFLPG</sequence>
<evidence type="ECO:0000313" key="3">
    <source>
        <dbReference type="EMBL" id="KAF3457461.1"/>
    </source>
</evidence>
<feature type="compositionally biased region" description="Polar residues" evidence="1">
    <location>
        <begin position="153"/>
        <end position="164"/>
    </location>
</feature>
<proteinExistence type="predicted"/>
<evidence type="ECO:0000256" key="1">
    <source>
        <dbReference type="SAM" id="MobiDB-lite"/>
    </source>
</evidence>
<dbReference type="Pfam" id="PF04601">
    <property type="entry name" value="DUF569"/>
    <property type="match status" value="1"/>
</dbReference>